<dbReference type="EMBL" id="JAKUDL010000007">
    <property type="protein sequence ID" value="MCH4295969.1"/>
    <property type="molecule type" value="Genomic_DNA"/>
</dbReference>
<keyword evidence="1" id="KW-0812">Transmembrane</keyword>
<feature type="transmembrane region" description="Helical" evidence="1">
    <location>
        <begin position="133"/>
        <end position="154"/>
    </location>
</feature>
<dbReference type="PANTHER" id="PTHR33741">
    <property type="entry name" value="TRANSMEMBRANE PROTEIN DDB_G0269096-RELATED"/>
    <property type="match status" value="1"/>
</dbReference>
<protein>
    <submittedName>
        <fullName evidence="3">HPP family protein</fullName>
    </submittedName>
</protein>
<keyword evidence="1" id="KW-1133">Transmembrane helix</keyword>
<dbReference type="Proteomes" id="UP001297581">
    <property type="component" value="Unassembled WGS sequence"/>
</dbReference>
<gene>
    <name evidence="3" type="ORF">MJ923_16805</name>
</gene>
<dbReference type="RefSeq" id="WP_240592076.1">
    <property type="nucleotide sequence ID" value="NZ_JAKUDL010000007.1"/>
</dbReference>
<feature type="transmembrane region" description="Helical" evidence="1">
    <location>
        <begin position="20"/>
        <end position="36"/>
    </location>
</feature>
<evidence type="ECO:0000256" key="1">
    <source>
        <dbReference type="SAM" id="Phobius"/>
    </source>
</evidence>
<dbReference type="AlphaFoldDB" id="A0AAJ1EZD7"/>
<dbReference type="PANTHER" id="PTHR33741:SF5">
    <property type="entry name" value="TRANSMEMBRANE PROTEIN DDB_G0269096-RELATED"/>
    <property type="match status" value="1"/>
</dbReference>
<accession>A0AAJ1EZD7</accession>
<dbReference type="InterPro" id="IPR007065">
    <property type="entry name" value="HPP"/>
</dbReference>
<organism evidence="3 4">
    <name type="scientific">Shewanella zhuhaiensis</name>
    <dbReference type="NCBI Taxonomy" id="2919576"/>
    <lineage>
        <taxon>Bacteria</taxon>
        <taxon>Pseudomonadati</taxon>
        <taxon>Pseudomonadota</taxon>
        <taxon>Gammaproteobacteria</taxon>
        <taxon>Alteromonadales</taxon>
        <taxon>Shewanellaceae</taxon>
        <taxon>Shewanella</taxon>
    </lineage>
</organism>
<dbReference type="Pfam" id="PF04982">
    <property type="entry name" value="TM_HPP"/>
    <property type="match status" value="1"/>
</dbReference>
<feature type="transmembrane region" description="Helical" evidence="1">
    <location>
        <begin position="42"/>
        <end position="59"/>
    </location>
</feature>
<proteinExistence type="predicted"/>
<feature type="transmembrane region" description="Helical" evidence="1">
    <location>
        <begin position="71"/>
        <end position="88"/>
    </location>
</feature>
<reference evidence="3 4" key="1">
    <citation type="submission" date="2022-02" db="EMBL/GenBank/DDBJ databases">
        <title>The genome sequence of Shewanella sp. 3B26.</title>
        <authorList>
            <person name="Du J."/>
        </authorList>
    </citation>
    <scope>NUCLEOTIDE SEQUENCE [LARGE SCALE GENOMIC DNA]</scope>
    <source>
        <strain evidence="3 4">3B26</strain>
    </source>
</reference>
<dbReference type="InterPro" id="IPR058581">
    <property type="entry name" value="TM_HPP"/>
</dbReference>
<sequence>MKQLRGGGPLPAKATTKQLIKGLAGGFFGILLLGVIGHTTSAPWLMAPFGATCVLLFAASGSPLAQPRNVIGGHLLAASIGLAALYILGDSVPVMALAVGLSIMMMQLFRVVHPPAGANPLVIILAGKAVVGWDFLVTPVLLGSVALVATAAVINNIAEEANWPSYWHGIGRSKQE</sequence>
<feature type="domain" description="HPP transmembrane region" evidence="2">
    <location>
        <begin position="13"/>
        <end position="164"/>
    </location>
</feature>
<evidence type="ECO:0000313" key="3">
    <source>
        <dbReference type="EMBL" id="MCH4295969.1"/>
    </source>
</evidence>
<keyword evidence="4" id="KW-1185">Reference proteome</keyword>
<name>A0AAJ1EZD7_9GAMM</name>
<comment type="caution">
    <text evidence="3">The sequence shown here is derived from an EMBL/GenBank/DDBJ whole genome shotgun (WGS) entry which is preliminary data.</text>
</comment>
<evidence type="ECO:0000259" key="2">
    <source>
        <dbReference type="Pfam" id="PF04982"/>
    </source>
</evidence>
<keyword evidence="1" id="KW-0472">Membrane</keyword>
<evidence type="ECO:0000313" key="4">
    <source>
        <dbReference type="Proteomes" id="UP001297581"/>
    </source>
</evidence>